<protein>
    <submittedName>
        <fullName evidence="4">Uncharacterized protein</fullName>
    </submittedName>
</protein>
<feature type="coiled-coil region" evidence="3">
    <location>
        <begin position="126"/>
        <end position="153"/>
    </location>
</feature>
<accession>A0A813NTA6</accession>
<evidence type="ECO:0000313" key="5">
    <source>
        <dbReference type="Proteomes" id="UP000663852"/>
    </source>
</evidence>
<reference evidence="4" key="1">
    <citation type="submission" date="2021-02" db="EMBL/GenBank/DDBJ databases">
        <authorList>
            <person name="Nowell W R."/>
        </authorList>
    </citation>
    <scope>NUCLEOTIDE SEQUENCE</scope>
</reference>
<dbReference type="Pfam" id="PF01436">
    <property type="entry name" value="NHL"/>
    <property type="match status" value="3"/>
</dbReference>
<sequence length="482" mass="55409">MALDINRSRCITCDKEKRTVRCEGCLQLFCYDHLTDHRQELNKQLHHIELNLAVFRQTLNEQTTHPHIHSLIKEINKWEEDSIQIIQKKANDCRQVIFQHRNEHFSSVEMSLSRLSEQVKDIHQENDFNEIDLEQFNHRLKQLAQELEKISTVSIQREDTSFIDKISVLLPSPTKAIASVNIHSNTKWKQYGSTIAGGYGEGDQSNQLYWPYGICVDDDQTIYIADWWNHRIVKWKYDTNHGQVVAGGNGKGSRRDQLNLPTDVILDVKNDSLIICDWGNRRVVRWSRRNPKSRQTIISKIDCSQLTMDDNGDLYVSDWRKNEVRRWKQGDKKGTIVAGGNGKGDLLNQLNFPTYIFVDKEYSVYVSDSGNDRVMKWTQNATEGVVVAGGHGEGSDLTQLSYPEGVIVDHLGNIYVADSGNNRIMRWSKESEQGTIVVRGNGEGKQPNQFNCPICLSFDKEGNLYVVDWGNHRVQKFDVDKD</sequence>
<dbReference type="InterPro" id="IPR001258">
    <property type="entry name" value="NHL_repeat"/>
</dbReference>
<feature type="repeat" description="NHL" evidence="2">
    <location>
        <begin position="444"/>
        <end position="480"/>
    </location>
</feature>
<feature type="coiled-coil region" evidence="3">
    <location>
        <begin position="31"/>
        <end position="58"/>
    </location>
</feature>
<dbReference type="Gene3D" id="2.120.10.30">
    <property type="entry name" value="TolB, C-terminal domain"/>
    <property type="match status" value="2"/>
</dbReference>
<evidence type="ECO:0000313" key="4">
    <source>
        <dbReference type="EMBL" id="CAF0740239.1"/>
    </source>
</evidence>
<gene>
    <name evidence="4" type="ORF">EDS130_LOCUS1683</name>
</gene>
<dbReference type="CDD" id="cd19757">
    <property type="entry name" value="Bbox1"/>
    <property type="match status" value="1"/>
</dbReference>
<evidence type="ECO:0000256" key="3">
    <source>
        <dbReference type="SAM" id="Coils"/>
    </source>
</evidence>
<dbReference type="AlphaFoldDB" id="A0A813NTA6"/>
<keyword evidence="3" id="KW-0175">Coiled coil</keyword>
<feature type="repeat" description="NHL" evidence="2">
    <location>
        <begin position="391"/>
        <end position="430"/>
    </location>
</feature>
<evidence type="ECO:0000256" key="1">
    <source>
        <dbReference type="ARBA" id="ARBA00022737"/>
    </source>
</evidence>
<dbReference type="CDD" id="cd05819">
    <property type="entry name" value="NHL"/>
    <property type="match status" value="1"/>
</dbReference>
<dbReference type="GO" id="GO:0008270">
    <property type="term" value="F:zinc ion binding"/>
    <property type="evidence" value="ECO:0007669"/>
    <property type="project" value="UniProtKB-KW"/>
</dbReference>
<feature type="repeat" description="NHL" evidence="2">
    <location>
        <begin position="207"/>
        <end position="238"/>
    </location>
</feature>
<dbReference type="PANTHER" id="PTHR24104">
    <property type="entry name" value="E3 UBIQUITIN-PROTEIN LIGASE NHLRC1-RELATED"/>
    <property type="match status" value="1"/>
</dbReference>
<dbReference type="Proteomes" id="UP000663852">
    <property type="component" value="Unassembled WGS sequence"/>
</dbReference>
<dbReference type="SUPFAM" id="SSF101898">
    <property type="entry name" value="NHL repeat"/>
    <property type="match status" value="1"/>
</dbReference>
<dbReference type="InterPro" id="IPR050952">
    <property type="entry name" value="TRIM-NHL_E3_ligases"/>
</dbReference>
<dbReference type="InterPro" id="IPR011042">
    <property type="entry name" value="6-blade_b-propeller_TolB-like"/>
</dbReference>
<dbReference type="OrthoDB" id="273823at2759"/>
<name>A0A813NTA6_ADIRI</name>
<dbReference type="EMBL" id="CAJNOJ010000004">
    <property type="protein sequence ID" value="CAF0740239.1"/>
    <property type="molecule type" value="Genomic_DNA"/>
</dbReference>
<evidence type="ECO:0000256" key="2">
    <source>
        <dbReference type="PROSITE-ProRule" id="PRU00504"/>
    </source>
</evidence>
<keyword evidence="1" id="KW-0677">Repeat</keyword>
<organism evidence="4 5">
    <name type="scientific">Adineta ricciae</name>
    <name type="common">Rotifer</name>
    <dbReference type="NCBI Taxonomy" id="249248"/>
    <lineage>
        <taxon>Eukaryota</taxon>
        <taxon>Metazoa</taxon>
        <taxon>Spiralia</taxon>
        <taxon>Gnathifera</taxon>
        <taxon>Rotifera</taxon>
        <taxon>Eurotatoria</taxon>
        <taxon>Bdelloidea</taxon>
        <taxon>Adinetida</taxon>
        <taxon>Adinetidae</taxon>
        <taxon>Adineta</taxon>
    </lineage>
</organism>
<comment type="caution">
    <text evidence="4">The sequence shown here is derived from an EMBL/GenBank/DDBJ whole genome shotgun (WGS) entry which is preliminary data.</text>
</comment>
<dbReference type="PROSITE" id="PS51125">
    <property type="entry name" value="NHL"/>
    <property type="match status" value="3"/>
</dbReference>
<dbReference type="PANTHER" id="PTHR24104:SF25">
    <property type="entry name" value="PROTEIN LIN-41"/>
    <property type="match status" value="1"/>
</dbReference>
<proteinExistence type="predicted"/>
<dbReference type="Gene3D" id="2.40.10.500">
    <property type="match status" value="1"/>
</dbReference>